<dbReference type="GO" id="GO:0003723">
    <property type="term" value="F:RNA binding"/>
    <property type="evidence" value="ECO:0007669"/>
    <property type="project" value="UniProtKB-KW"/>
</dbReference>
<evidence type="ECO:0000313" key="5">
    <source>
        <dbReference type="Proteomes" id="UP000054988"/>
    </source>
</evidence>
<dbReference type="InterPro" id="IPR056924">
    <property type="entry name" value="SH3_Tf2-1"/>
</dbReference>
<evidence type="ECO:0000259" key="3">
    <source>
        <dbReference type="PROSITE" id="PS50994"/>
    </source>
</evidence>
<dbReference type="PANTHER" id="PTHR37984">
    <property type="entry name" value="PROTEIN CBG26694"/>
    <property type="match status" value="1"/>
</dbReference>
<keyword evidence="1" id="KW-0694">RNA-binding</keyword>
<dbReference type="InterPro" id="IPR023780">
    <property type="entry name" value="Chromo_domain"/>
</dbReference>
<evidence type="ECO:0000259" key="2">
    <source>
        <dbReference type="PROSITE" id="PS50013"/>
    </source>
</evidence>
<sequence>MAKFIKAFVDGCAPCQQMKVNMHLSSEGAELLTGLPNATPFQVITMDLITDLPKSNGWDSIMVMVDHSSMKGVIFIPCTKKLDATKAAELLFQNVYKRYGLLDRIISDRDPRFATEVFQEMAQLLGTKHLMSTAYHPQTDGETERVNQEVEIYLRFFCGKEQSKWSRHLHMAEFAHNNRTHSVTHHSPFFLTMGYHPRPLPTAFEKTDVPSVEKRLNELRRLRQETSSMIKIAQKQVMERGKRKMDKFTVGQKVWLEGKNLDFRYPMKKLSPKREGPFKIEEVMGPVTYKLALPKQRKIHPVFHVGLLSSYKETEEHGANFLEPPPDIIKGHEEFEIEAIISHKPWKNPKKFLVTWKGYDSSHNEWKRKEDLENVMETYLEYIIRHKL</sequence>
<feature type="domain" description="Integrase catalytic" evidence="3">
    <location>
        <begin position="36"/>
        <end position="196"/>
    </location>
</feature>
<dbReference type="PROSITE" id="PS50013">
    <property type="entry name" value="CHROMO_2"/>
    <property type="match status" value="1"/>
</dbReference>
<evidence type="ECO:0000256" key="1">
    <source>
        <dbReference type="ARBA" id="ARBA00022884"/>
    </source>
</evidence>
<dbReference type="PANTHER" id="PTHR37984:SF5">
    <property type="entry name" value="PROTEIN NYNRIN-LIKE"/>
    <property type="match status" value="1"/>
</dbReference>
<dbReference type="EMBL" id="LATX01001846">
    <property type="protein sequence ID" value="KTB37498.1"/>
    <property type="molecule type" value="Genomic_DNA"/>
</dbReference>
<dbReference type="PROSITE" id="PS50994">
    <property type="entry name" value="INTEGRASE"/>
    <property type="match status" value="1"/>
</dbReference>
<protein>
    <recommendedName>
        <fullName evidence="6">Reverse transcriptase-rnase h-integrase</fullName>
    </recommendedName>
</protein>
<dbReference type="InterPro" id="IPR012337">
    <property type="entry name" value="RNaseH-like_sf"/>
</dbReference>
<dbReference type="GO" id="GO:0005634">
    <property type="term" value="C:nucleus"/>
    <property type="evidence" value="ECO:0007669"/>
    <property type="project" value="UniProtKB-ARBA"/>
</dbReference>
<dbReference type="SUPFAM" id="SSF53098">
    <property type="entry name" value="Ribonuclease H-like"/>
    <property type="match status" value="1"/>
</dbReference>
<dbReference type="InterPro" id="IPR016197">
    <property type="entry name" value="Chromo-like_dom_sf"/>
</dbReference>
<dbReference type="GO" id="GO:0006338">
    <property type="term" value="P:chromatin remodeling"/>
    <property type="evidence" value="ECO:0007669"/>
    <property type="project" value="UniProtKB-ARBA"/>
</dbReference>
<reference evidence="4 5" key="1">
    <citation type="submission" date="2015-12" db="EMBL/GenBank/DDBJ databases">
        <title>Draft genome sequence of Moniliophthora roreri, the causal agent of frosty pod rot of cacao.</title>
        <authorList>
            <person name="Aime M.C."/>
            <person name="Diaz-Valderrama J.R."/>
            <person name="Kijpornyongpan T."/>
            <person name="Phillips-Mora W."/>
        </authorList>
    </citation>
    <scope>NUCLEOTIDE SEQUENCE [LARGE SCALE GENOMIC DNA]</scope>
    <source>
        <strain evidence="4 5">MCA 2952</strain>
    </source>
</reference>
<accession>A0A0W0FMF1</accession>
<dbReference type="GO" id="GO:0015074">
    <property type="term" value="P:DNA integration"/>
    <property type="evidence" value="ECO:0007669"/>
    <property type="project" value="InterPro"/>
</dbReference>
<dbReference type="InterPro" id="IPR001584">
    <property type="entry name" value="Integrase_cat-core"/>
</dbReference>
<dbReference type="InterPro" id="IPR036397">
    <property type="entry name" value="RNaseH_sf"/>
</dbReference>
<dbReference type="Pfam" id="PF00385">
    <property type="entry name" value="Chromo"/>
    <property type="match status" value="1"/>
</dbReference>
<dbReference type="AlphaFoldDB" id="A0A0W0FMF1"/>
<dbReference type="SUPFAM" id="SSF54160">
    <property type="entry name" value="Chromo domain-like"/>
    <property type="match status" value="1"/>
</dbReference>
<dbReference type="InterPro" id="IPR000953">
    <property type="entry name" value="Chromo/chromo_shadow_dom"/>
</dbReference>
<dbReference type="Proteomes" id="UP000054988">
    <property type="component" value="Unassembled WGS sequence"/>
</dbReference>
<feature type="domain" description="Chromo" evidence="2">
    <location>
        <begin position="335"/>
        <end position="388"/>
    </location>
</feature>
<comment type="caution">
    <text evidence="4">The sequence shown here is derived from an EMBL/GenBank/DDBJ whole genome shotgun (WGS) entry which is preliminary data.</text>
</comment>
<gene>
    <name evidence="4" type="ORF">WG66_9982</name>
</gene>
<dbReference type="Pfam" id="PF24626">
    <property type="entry name" value="SH3_Tf2-1"/>
    <property type="match status" value="1"/>
</dbReference>
<evidence type="ECO:0008006" key="6">
    <source>
        <dbReference type="Google" id="ProtNLM"/>
    </source>
</evidence>
<name>A0A0W0FMF1_MONRR</name>
<proteinExistence type="predicted"/>
<dbReference type="SMART" id="SM00298">
    <property type="entry name" value="CHROMO"/>
    <property type="match status" value="1"/>
</dbReference>
<dbReference type="Gene3D" id="2.40.50.40">
    <property type="match status" value="1"/>
</dbReference>
<dbReference type="InterPro" id="IPR050951">
    <property type="entry name" value="Retrovirus_Pol_polyprotein"/>
</dbReference>
<dbReference type="Gene3D" id="3.30.420.10">
    <property type="entry name" value="Ribonuclease H-like superfamily/Ribonuclease H"/>
    <property type="match status" value="1"/>
</dbReference>
<evidence type="ECO:0000313" key="4">
    <source>
        <dbReference type="EMBL" id="KTB37498.1"/>
    </source>
</evidence>
<organism evidence="4 5">
    <name type="scientific">Moniliophthora roreri</name>
    <name type="common">Frosty pod rot fungus</name>
    <name type="synonym">Monilia roreri</name>
    <dbReference type="NCBI Taxonomy" id="221103"/>
    <lineage>
        <taxon>Eukaryota</taxon>
        <taxon>Fungi</taxon>
        <taxon>Dikarya</taxon>
        <taxon>Basidiomycota</taxon>
        <taxon>Agaricomycotina</taxon>
        <taxon>Agaricomycetes</taxon>
        <taxon>Agaricomycetidae</taxon>
        <taxon>Agaricales</taxon>
        <taxon>Marasmiineae</taxon>
        <taxon>Marasmiaceae</taxon>
        <taxon>Moniliophthora</taxon>
    </lineage>
</organism>